<feature type="compositionally biased region" description="Basic residues" evidence="5">
    <location>
        <begin position="1152"/>
        <end position="1166"/>
    </location>
</feature>
<reference evidence="8" key="1">
    <citation type="submission" date="2020-11" db="EMBL/GenBank/DDBJ databases">
        <authorList>
            <consortium name="DOE Joint Genome Institute"/>
            <person name="Ahrendt S."/>
            <person name="Riley R."/>
            <person name="Andreopoulos W."/>
            <person name="Labutti K."/>
            <person name="Pangilinan J."/>
            <person name="Ruiz-Duenas F.J."/>
            <person name="Barrasa J.M."/>
            <person name="Sanchez-Garcia M."/>
            <person name="Camarero S."/>
            <person name="Miyauchi S."/>
            <person name="Serrano A."/>
            <person name="Linde D."/>
            <person name="Babiker R."/>
            <person name="Drula E."/>
            <person name="Ayuso-Fernandez I."/>
            <person name="Pacheco R."/>
            <person name="Padilla G."/>
            <person name="Ferreira P."/>
            <person name="Barriuso J."/>
            <person name="Kellner H."/>
            <person name="Castanera R."/>
            <person name="Alfaro M."/>
            <person name="Ramirez L."/>
            <person name="Pisabarro A.G."/>
            <person name="Kuo A."/>
            <person name="Tritt A."/>
            <person name="Lipzen A."/>
            <person name="He G."/>
            <person name="Yan M."/>
            <person name="Ng V."/>
            <person name="Cullen D."/>
            <person name="Martin F."/>
            <person name="Rosso M.-N."/>
            <person name="Henrissat B."/>
            <person name="Hibbett D."/>
            <person name="Martinez A.T."/>
            <person name="Grigoriev I.V."/>
        </authorList>
    </citation>
    <scope>NUCLEOTIDE SEQUENCE</scope>
    <source>
        <strain evidence="8">CBS 506.95</strain>
    </source>
</reference>
<protein>
    <submittedName>
        <fullName evidence="8">Armadillo-type protein</fullName>
    </submittedName>
</protein>
<evidence type="ECO:0000259" key="7">
    <source>
        <dbReference type="Pfam" id="PF25772"/>
    </source>
</evidence>
<feature type="domain" description="RRP12 N-terminal HEAT" evidence="7">
    <location>
        <begin position="12"/>
        <end position="270"/>
    </location>
</feature>
<dbReference type="InterPro" id="IPR016024">
    <property type="entry name" value="ARM-type_fold"/>
</dbReference>
<evidence type="ECO:0000256" key="3">
    <source>
        <dbReference type="ARBA" id="ARBA00023242"/>
    </source>
</evidence>
<feature type="region of interest" description="Disordered" evidence="5">
    <location>
        <begin position="1044"/>
        <end position="1063"/>
    </location>
</feature>
<dbReference type="PANTHER" id="PTHR48287:SF1">
    <property type="entry name" value="ARM REPEAT SUPERFAMILY PROTEIN"/>
    <property type="match status" value="1"/>
</dbReference>
<feature type="region of interest" description="Disordered" evidence="5">
    <location>
        <begin position="1145"/>
        <end position="1216"/>
    </location>
</feature>
<dbReference type="PANTHER" id="PTHR48287">
    <property type="entry name" value="ARM REPEAT SUPERFAMILY PROTEIN"/>
    <property type="match status" value="1"/>
</dbReference>
<feature type="coiled-coil region" evidence="4">
    <location>
        <begin position="990"/>
        <end position="1022"/>
    </location>
</feature>
<sequence>MEEALAKIRPHTSSSLAHQKTPANLLVALEATLKEQGTEPTSTAYFATVLTALEGTIQKRDLSLQEGAILPAELYILALVAPFVSSPVLRSNLSNVLSLTAPLFPALIQHAPALRSQLALYQTIFRALDRQQLDILGVRQAFASVLQLCVDQRPKVRRKASDAIQDVLANPPPPMLRHPYADRAAEWAKDVLMEAGEMPFGKGKGSKASSTGAETAIHILAFLRPIITYLPAESLPEITDILLTLPRLGNTYLSQSCYSILAAIFSASAEDQSSNLDNQIPEVLKVILSSPPSKSDSQLSSSWVAVLGGAIVAYDATHSKEASSEVGRVWKAIWGFMDSAEAATRQAAARSLSEISSCFSPPLISSALADTNDSTTIRKIINQVSKALDALQYARAIPELLSIVSSFLKNLDHHESTTVPNAAEVLLTPLIVHIAELRVSKNFEFKEAADATLSVAMKVLGPAVLLKALPLNLEPSARATGAEPRAFLLPMLAQPHASPLSHFVSYFVPLSEQMFDLQQKAEAEGRQSEAKVWNVLVGQVWAGLPGYCSGSSDLKQALNPGFSQLLSQLLYSQLELRASILKALRLLIDSNVTVIKKSFDEEVDEEASLGSKLSLEDAEANVDFLRSQVESWLAVLFNVYGSVGRESRGMVGDVINAWISIAEEQDTHNAFEKVAQLFKTNLPLAQKSPNANNDLGNMATTAQDIFVLLLPNLSKEDSKVLYNISIGSEVLSCKDNGVQKRGYKILAKLFEGDRVDEDSEAVLKKLDDMAEGLSAAAKKDRFNVLAAVIARLSPQSLHVIPSLIPEAVLGTKEPSEKGRTAAFELVIAMGSKMSSGGVVKRSLLDGMDEDEGAGMEDAAANIEEFLTMMAGGLAGASPHMISATVTAISRLLFEFKDAISSKMQEEILSTMMVFLSSANREIVKSVLGFVKLIIHTLPIELIRPHLKELVPALLQRSHDHKNHFKVKVRHIFERMLRRFSWEEVYTCAGEEEAAKVLVNIKKRKERAKRKKAARAREEEEETVAQPAKIGAGDAFEDVLYGSESEIEDSDDEDVPVTSSKKSSVIEGARLRLDDDDPMDLLQGAASKITNVKKDRRKKPGQDASHFKTDEHTGKMVIDEEQNNEPTADAAENIEGKAYVEGLTSVDGFTRGHNGRVKFNKDTKKRRREEDAMDIDMADVDPDMSPGKIKKTKKKDNPKIGQEFKAKKAGGDVKKGGLEPYAYMSISQAAKSGRGGRQIGITGKR</sequence>
<dbReference type="Gene3D" id="1.25.10.10">
    <property type="entry name" value="Leucine-rich Repeat Variant"/>
    <property type="match status" value="2"/>
</dbReference>
<dbReference type="InterPro" id="IPR052087">
    <property type="entry name" value="RRP12"/>
</dbReference>
<comment type="subcellular location">
    <subcellularLocation>
        <location evidence="1">Nucleus</location>
    </subcellularLocation>
</comment>
<evidence type="ECO:0000313" key="8">
    <source>
        <dbReference type="EMBL" id="KAF9524008.1"/>
    </source>
</evidence>
<gene>
    <name evidence="8" type="ORF">CPB83DRAFT_910223</name>
</gene>
<accession>A0A9P6E7V7</accession>
<dbReference type="Proteomes" id="UP000807306">
    <property type="component" value="Unassembled WGS sequence"/>
</dbReference>
<proteinExistence type="inferred from homology"/>
<feature type="domain" description="RRP12 HEAT" evidence="6">
    <location>
        <begin position="339"/>
        <end position="642"/>
    </location>
</feature>
<dbReference type="GO" id="GO:0005634">
    <property type="term" value="C:nucleus"/>
    <property type="evidence" value="ECO:0007669"/>
    <property type="project" value="UniProtKB-SubCell"/>
</dbReference>
<evidence type="ECO:0000313" key="9">
    <source>
        <dbReference type="Proteomes" id="UP000807306"/>
    </source>
</evidence>
<dbReference type="Pfam" id="PF08161">
    <property type="entry name" value="RRP12_HEAT"/>
    <property type="match status" value="1"/>
</dbReference>
<dbReference type="EMBL" id="MU157906">
    <property type="protein sequence ID" value="KAF9524008.1"/>
    <property type="molecule type" value="Genomic_DNA"/>
</dbReference>
<dbReference type="InterPro" id="IPR011989">
    <property type="entry name" value="ARM-like"/>
</dbReference>
<feature type="compositionally biased region" description="Basic and acidic residues" evidence="5">
    <location>
        <begin position="1104"/>
        <end position="1117"/>
    </location>
</feature>
<evidence type="ECO:0000256" key="4">
    <source>
        <dbReference type="SAM" id="Coils"/>
    </source>
</evidence>
<dbReference type="Pfam" id="PF25772">
    <property type="entry name" value="HEAT_RRP12_N"/>
    <property type="match status" value="1"/>
</dbReference>
<dbReference type="InterPro" id="IPR012978">
    <property type="entry name" value="HEAT_RRP12"/>
</dbReference>
<feature type="compositionally biased region" description="Acidic residues" evidence="5">
    <location>
        <begin position="1044"/>
        <end position="1054"/>
    </location>
</feature>
<feature type="compositionally biased region" description="Basic and acidic residues" evidence="5">
    <location>
        <begin position="1194"/>
        <end position="1216"/>
    </location>
</feature>
<keyword evidence="4" id="KW-0175">Coiled coil</keyword>
<keyword evidence="9" id="KW-1185">Reference proteome</keyword>
<feature type="region of interest" description="Disordered" evidence="5">
    <location>
        <begin position="1086"/>
        <end position="1127"/>
    </location>
</feature>
<evidence type="ECO:0000256" key="2">
    <source>
        <dbReference type="ARBA" id="ARBA00007690"/>
    </source>
</evidence>
<keyword evidence="3" id="KW-0539">Nucleus</keyword>
<comment type="similarity">
    <text evidence="2">Belongs to the RRP12 family.</text>
</comment>
<feature type="compositionally biased region" description="Acidic residues" evidence="5">
    <location>
        <begin position="1170"/>
        <end position="1181"/>
    </location>
</feature>
<name>A0A9P6E7V7_9AGAR</name>
<evidence type="ECO:0000256" key="5">
    <source>
        <dbReference type="SAM" id="MobiDB-lite"/>
    </source>
</evidence>
<organism evidence="8 9">
    <name type="scientific">Crepidotus variabilis</name>
    <dbReference type="NCBI Taxonomy" id="179855"/>
    <lineage>
        <taxon>Eukaryota</taxon>
        <taxon>Fungi</taxon>
        <taxon>Dikarya</taxon>
        <taxon>Basidiomycota</taxon>
        <taxon>Agaricomycotina</taxon>
        <taxon>Agaricomycetes</taxon>
        <taxon>Agaricomycetidae</taxon>
        <taxon>Agaricales</taxon>
        <taxon>Agaricineae</taxon>
        <taxon>Crepidotaceae</taxon>
        <taxon>Crepidotus</taxon>
    </lineage>
</organism>
<comment type="caution">
    <text evidence="8">The sequence shown here is derived from an EMBL/GenBank/DDBJ whole genome shotgun (WGS) entry which is preliminary data.</text>
</comment>
<evidence type="ECO:0000259" key="6">
    <source>
        <dbReference type="Pfam" id="PF08161"/>
    </source>
</evidence>
<dbReference type="AlphaFoldDB" id="A0A9P6E7V7"/>
<evidence type="ECO:0000256" key="1">
    <source>
        <dbReference type="ARBA" id="ARBA00004123"/>
    </source>
</evidence>
<dbReference type="InterPro" id="IPR057860">
    <property type="entry name" value="HEAT_RRP12_N"/>
</dbReference>
<dbReference type="OrthoDB" id="2192888at2759"/>
<dbReference type="SUPFAM" id="SSF48371">
    <property type="entry name" value="ARM repeat"/>
    <property type="match status" value="1"/>
</dbReference>